<dbReference type="PATRIC" id="fig|1028566.6.peg.271"/>
<dbReference type="Proteomes" id="UP000011281">
    <property type="component" value="Chromosome"/>
</dbReference>
<reference evidence="1 2" key="1">
    <citation type="journal article" date="2012" name="ISME J.">
        <title>Genomic evidence of rapid, global-scale gene flow in a Sulfolobus species.</title>
        <authorList>
            <person name="Mao D."/>
            <person name="Grogan D."/>
        </authorList>
    </citation>
    <scope>NUCLEOTIDE SEQUENCE [LARGE SCALE GENOMIC DNA]</scope>
    <source>
        <strain evidence="1 2">N8</strain>
    </source>
</reference>
<dbReference type="HOGENOM" id="CLU_173009_0_0_2"/>
<accession>M1ISP4</accession>
<dbReference type="KEGG" id="sacn:SacN8_01350"/>
<evidence type="ECO:0000313" key="2">
    <source>
        <dbReference type="Proteomes" id="UP000011281"/>
    </source>
</evidence>
<gene>
    <name evidence="1" type="ORF">SacN8_01350</name>
</gene>
<name>M1ISP4_9CREN</name>
<protein>
    <submittedName>
        <fullName evidence="1">Uncharacterized protein</fullName>
    </submittedName>
</protein>
<dbReference type="AlphaFoldDB" id="M1ISP4"/>
<dbReference type="GeneID" id="14548497"/>
<sequence length="110" mass="12520">MVLDYNTGIRSYLNTLPFSVKEKMPNICIVRELLGDYEKRGESLKRLGKFVALVLDDPFHATTVTGLALYGMGKIAERRTNYGLRLAYMSVREGEKAIREGLLDIMSLRF</sequence>
<evidence type="ECO:0000313" key="1">
    <source>
        <dbReference type="EMBL" id="AGE70251.1"/>
    </source>
</evidence>
<dbReference type="EMBL" id="CP002817">
    <property type="protein sequence ID" value="AGE70251.1"/>
    <property type="molecule type" value="Genomic_DNA"/>
</dbReference>
<organism evidence="2">
    <name type="scientific">Sulfolobus acidocaldarius N8</name>
    <dbReference type="NCBI Taxonomy" id="1028566"/>
    <lineage>
        <taxon>Archaea</taxon>
        <taxon>Thermoproteota</taxon>
        <taxon>Thermoprotei</taxon>
        <taxon>Sulfolobales</taxon>
        <taxon>Sulfolobaceae</taxon>
        <taxon>Sulfolobus</taxon>
    </lineage>
</organism>
<proteinExistence type="predicted"/>
<dbReference type="RefSeq" id="WP_015385397.1">
    <property type="nucleotide sequence ID" value="NC_020246.1"/>
</dbReference>